<dbReference type="SUPFAM" id="SSF89372">
    <property type="entry name" value="Fucose-specific lectin"/>
    <property type="match status" value="1"/>
</dbReference>
<dbReference type="AlphaFoldDB" id="A0A3B1A9V9"/>
<proteinExistence type="predicted"/>
<gene>
    <name evidence="3" type="ORF">MNBD_GAMMA17-697</name>
</gene>
<evidence type="ECO:0000313" key="3">
    <source>
        <dbReference type="EMBL" id="VAW89606.1"/>
    </source>
</evidence>
<organism evidence="3">
    <name type="scientific">hydrothermal vent metagenome</name>
    <dbReference type="NCBI Taxonomy" id="652676"/>
    <lineage>
        <taxon>unclassified sequences</taxon>
        <taxon>metagenomes</taxon>
        <taxon>ecological metagenomes</taxon>
    </lineage>
</organism>
<reference evidence="3" key="1">
    <citation type="submission" date="2018-06" db="EMBL/GenBank/DDBJ databases">
        <authorList>
            <person name="Zhirakovskaya E."/>
        </authorList>
    </citation>
    <scope>NUCLEOTIDE SEQUENCE</scope>
</reference>
<sequence>MSNHKTTSARWRFCSALLPLVFLSACSSGGGGSTADTTAPAITTPVDTTAPAVTTTTPVNAATAVAKNSPMTATFNEDIFVVTVDATSFTLATSVGNTPGSVTFDSASNVASFTSNSPLGPLTTYTATLGTAITDLSGNPLAANHSWSFTTADGAWGSAEQIEVENAGSASSPQIAFDSNGNALAVWFQWDDTRRNIWANRFDGSNWGAAEQIEDDDVGSALHPQIAFDSNGNALAVWHQWDGIRWNIWANRFDGANWGAAEQIEDDDAGDAFDSQIAFDSNGNALAVWEQTDGTLINIWANRFDGTSWGTAELIEDDDAGNARDPQIAVDNNGNALAVWFQSDDTRRNIW</sequence>
<accession>A0A3B1A9V9</accession>
<dbReference type="InterPro" id="IPR014755">
    <property type="entry name" value="Cu-Rt/internalin_Ig-like"/>
</dbReference>
<dbReference type="InterPro" id="IPR032812">
    <property type="entry name" value="SbsA_Ig"/>
</dbReference>
<keyword evidence="1" id="KW-0732">Signal</keyword>
<protein>
    <recommendedName>
        <fullName evidence="2">SbsA Ig-like domain-containing protein</fullName>
    </recommendedName>
</protein>
<dbReference type="Gene3D" id="2.60.40.1220">
    <property type="match status" value="1"/>
</dbReference>
<dbReference type="EMBL" id="UOFQ01000144">
    <property type="protein sequence ID" value="VAW89606.1"/>
    <property type="molecule type" value="Genomic_DNA"/>
</dbReference>
<feature type="non-terminal residue" evidence="3">
    <location>
        <position position="351"/>
    </location>
</feature>
<name>A0A3B1A9V9_9ZZZZ</name>
<dbReference type="PROSITE" id="PS51257">
    <property type="entry name" value="PROKAR_LIPOPROTEIN"/>
    <property type="match status" value="1"/>
</dbReference>
<evidence type="ECO:0000259" key="2">
    <source>
        <dbReference type="Pfam" id="PF13205"/>
    </source>
</evidence>
<evidence type="ECO:0000256" key="1">
    <source>
        <dbReference type="ARBA" id="ARBA00022729"/>
    </source>
</evidence>
<feature type="domain" description="SbsA Ig-like" evidence="2">
    <location>
        <begin position="47"/>
        <end position="151"/>
    </location>
</feature>
<dbReference type="Pfam" id="PF13205">
    <property type="entry name" value="Big_5"/>
    <property type="match status" value="1"/>
</dbReference>